<keyword evidence="3" id="KW-1185">Reference proteome</keyword>
<feature type="coiled-coil region" evidence="1">
    <location>
        <begin position="189"/>
        <end position="244"/>
    </location>
</feature>
<evidence type="ECO:0000313" key="3">
    <source>
        <dbReference type="Proteomes" id="UP000584374"/>
    </source>
</evidence>
<evidence type="ECO:0000256" key="1">
    <source>
        <dbReference type="SAM" id="Coils"/>
    </source>
</evidence>
<accession>A0A840Q034</accession>
<comment type="caution">
    <text evidence="2">The sequence shown here is derived from an EMBL/GenBank/DDBJ whole genome shotgun (WGS) entry which is preliminary data.</text>
</comment>
<proteinExistence type="predicted"/>
<protein>
    <submittedName>
        <fullName evidence="2">Chromosome segregation ATPase</fullName>
    </submittedName>
</protein>
<evidence type="ECO:0000313" key="2">
    <source>
        <dbReference type="EMBL" id="MBB5152861.1"/>
    </source>
</evidence>
<dbReference type="AlphaFoldDB" id="A0A840Q034"/>
<dbReference type="EMBL" id="JACHIW010000001">
    <property type="protein sequence ID" value="MBB5152861.1"/>
    <property type="molecule type" value="Genomic_DNA"/>
</dbReference>
<sequence>MTDDPRAALLAAANSGDDAQSALRALRHALAWSACAVGSAQRIEVTDPAAIELVIALDDAFAEVDGLLEQVPGLAEAAVAGVEVTEYLNRQAGTLTNLADLITVARREHEALASVEAELRESGEEHTRILGEIDELRRLERLRDALPALREQHESLNRRLEAMVSPVAEAERALYETADKVVLLSAERLADLDERIQQVLAKLQRSEADWAEQDRLRADAETKLRQKNAEYEKLRTEREGVLAALRQHAEIDGDLLDRIAAARDGTALDRVRSVVTDIKASLDQVDAALRDALDRYVRFVEENRKVLPWRDEP</sequence>
<dbReference type="RefSeq" id="WP_184722843.1">
    <property type="nucleotide sequence ID" value="NZ_JACHIW010000001.1"/>
</dbReference>
<gene>
    <name evidence="2" type="ORF">BJ970_000395</name>
</gene>
<name>A0A840Q034_9PSEU</name>
<organism evidence="2 3">
    <name type="scientific">Saccharopolyspora phatthalungensis</name>
    <dbReference type="NCBI Taxonomy" id="664693"/>
    <lineage>
        <taxon>Bacteria</taxon>
        <taxon>Bacillati</taxon>
        <taxon>Actinomycetota</taxon>
        <taxon>Actinomycetes</taxon>
        <taxon>Pseudonocardiales</taxon>
        <taxon>Pseudonocardiaceae</taxon>
        <taxon>Saccharopolyspora</taxon>
    </lineage>
</organism>
<dbReference type="Proteomes" id="UP000584374">
    <property type="component" value="Unassembled WGS sequence"/>
</dbReference>
<reference evidence="2 3" key="1">
    <citation type="submission" date="2020-08" db="EMBL/GenBank/DDBJ databases">
        <title>Sequencing the genomes of 1000 actinobacteria strains.</title>
        <authorList>
            <person name="Klenk H.-P."/>
        </authorList>
    </citation>
    <scope>NUCLEOTIDE SEQUENCE [LARGE SCALE GENOMIC DNA]</scope>
    <source>
        <strain evidence="2 3">DSM 45584</strain>
    </source>
</reference>
<keyword evidence="1" id="KW-0175">Coiled coil</keyword>